<reference evidence="2 3" key="1">
    <citation type="submission" date="2023-04" db="EMBL/GenBank/DDBJ databases">
        <title>Antarctic isolates genomes.</title>
        <authorList>
            <person name="Dimov S.G."/>
        </authorList>
    </citation>
    <scope>NUCLEOTIDE SEQUENCE [LARGE SCALE GENOMIC DNA]</scope>
    <source>
        <strain evidence="2 3">AL19</strain>
    </source>
</reference>
<dbReference type="InterPro" id="IPR035211">
    <property type="entry name" value="DUF5325"/>
</dbReference>
<accession>A0ABT6R093</accession>
<protein>
    <submittedName>
        <fullName evidence="2">DUF5325 family protein</fullName>
    </submittedName>
</protein>
<sequence>MRILFLLLAIIAVGSMAAIGIFIAEQNVVMIFVSFLLTIGTMGLGFVLKARLRKQA</sequence>
<dbReference type="Proteomes" id="UP001243286">
    <property type="component" value="Unassembled WGS sequence"/>
</dbReference>
<organism evidence="2 3">
    <name type="scientific">Exiguobacterium antarcticum</name>
    <dbReference type="NCBI Taxonomy" id="132920"/>
    <lineage>
        <taxon>Bacteria</taxon>
        <taxon>Bacillati</taxon>
        <taxon>Bacillota</taxon>
        <taxon>Bacilli</taxon>
        <taxon>Bacillales</taxon>
        <taxon>Bacillales Family XII. Incertae Sedis</taxon>
        <taxon>Exiguobacterium</taxon>
    </lineage>
</organism>
<evidence type="ECO:0000313" key="2">
    <source>
        <dbReference type="EMBL" id="MDI3233726.1"/>
    </source>
</evidence>
<feature type="transmembrane region" description="Helical" evidence="1">
    <location>
        <begin position="27"/>
        <end position="48"/>
    </location>
</feature>
<keyword evidence="3" id="KW-1185">Reference proteome</keyword>
<dbReference type="Pfam" id="PF17259">
    <property type="entry name" value="DUF5325"/>
    <property type="match status" value="1"/>
</dbReference>
<evidence type="ECO:0000313" key="3">
    <source>
        <dbReference type="Proteomes" id="UP001243286"/>
    </source>
</evidence>
<name>A0ABT6R093_9BACL</name>
<dbReference type="EMBL" id="JASBQV010000002">
    <property type="protein sequence ID" value="MDI3233726.1"/>
    <property type="molecule type" value="Genomic_DNA"/>
</dbReference>
<gene>
    <name evidence="2" type="ORF">QK289_01810</name>
</gene>
<comment type="caution">
    <text evidence="2">The sequence shown here is derived from an EMBL/GenBank/DDBJ whole genome shotgun (WGS) entry which is preliminary data.</text>
</comment>
<evidence type="ECO:0000256" key="1">
    <source>
        <dbReference type="SAM" id="Phobius"/>
    </source>
</evidence>
<keyword evidence="1" id="KW-0472">Membrane</keyword>
<keyword evidence="1" id="KW-1133">Transmembrane helix</keyword>
<proteinExistence type="predicted"/>
<dbReference type="RefSeq" id="WP_160166512.1">
    <property type="nucleotide sequence ID" value="NZ_JANJYY010000029.1"/>
</dbReference>
<keyword evidence="1" id="KW-0812">Transmembrane</keyword>